<reference evidence="1" key="1">
    <citation type="submission" date="2021-06" db="EMBL/GenBank/DDBJ databases">
        <authorList>
            <person name="Kallberg Y."/>
            <person name="Tangrot J."/>
            <person name="Rosling A."/>
        </authorList>
    </citation>
    <scope>NUCLEOTIDE SEQUENCE</scope>
    <source>
        <strain evidence="1">MA461A</strain>
    </source>
</reference>
<feature type="non-terminal residue" evidence="1">
    <location>
        <position position="1"/>
    </location>
</feature>
<evidence type="ECO:0000313" key="2">
    <source>
        <dbReference type="Proteomes" id="UP000789920"/>
    </source>
</evidence>
<sequence>YFIHFKEDSDSEYSPTDNDYDDDYLTTSDLPNDNLDSSTN</sequence>
<name>A0ACA9NGG6_9GLOM</name>
<evidence type="ECO:0000313" key="1">
    <source>
        <dbReference type="EMBL" id="CAG8646678.1"/>
    </source>
</evidence>
<proteinExistence type="predicted"/>
<dbReference type="EMBL" id="CAJVQC010013264">
    <property type="protein sequence ID" value="CAG8646678.1"/>
    <property type="molecule type" value="Genomic_DNA"/>
</dbReference>
<comment type="caution">
    <text evidence="1">The sequence shown here is derived from an EMBL/GenBank/DDBJ whole genome shotgun (WGS) entry which is preliminary data.</text>
</comment>
<organism evidence="1 2">
    <name type="scientific">Racocetra persica</name>
    <dbReference type="NCBI Taxonomy" id="160502"/>
    <lineage>
        <taxon>Eukaryota</taxon>
        <taxon>Fungi</taxon>
        <taxon>Fungi incertae sedis</taxon>
        <taxon>Mucoromycota</taxon>
        <taxon>Glomeromycotina</taxon>
        <taxon>Glomeromycetes</taxon>
        <taxon>Diversisporales</taxon>
        <taxon>Gigasporaceae</taxon>
        <taxon>Racocetra</taxon>
    </lineage>
</organism>
<protein>
    <submittedName>
        <fullName evidence="1">2564_t:CDS:1</fullName>
    </submittedName>
</protein>
<accession>A0ACA9NGG6</accession>
<keyword evidence="2" id="KW-1185">Reference proteome</keyword>
<dbReference type="Proteomes" id="UP000789920">
    <property type="component" value="Unassembled WGS sequence"/>
</dbReference>
<gene>
    <name evidence="1" type="ORF">RPERSI_LOCUS7703</name>
</gene>